<gene>
    <name evidence="1" type="ORF">TRUGW13939_09276</name>
</gene>
<dbReference type="KEGG" id="trg:TRUGW13939_09276"/>
<dbReference type="PANTHER" id="PTHR28037:SF1">
    <property type="entry name" value="ALCOHOL O-ACETYLTRANSFERASE 1-RELATED"/>
    <property type="match status" value="1"/>
</dbReference>
<dbReference type="AlphaFoldDB" id="A0A7H8R6Z5"/>
<evidence type="ECO:0000313" key="1">
    <source>
        <dbReference type="EMBL" id="QKX62120.1"/>
    </source>
</evidence>
<organism evidence="1 2">
    <name type="scientific">Talaromyces rugulosus</name>
    <name type="common">Penicillium rugulosum</name>
    <dbReference type="NCBI Taxonomy" id="121627"/>
    <lineage>
        <taxon>Eukaryota</taxon>
        <taxon>Fungi</taxon>
        <taxon>Dikarya</taxon>
        <taxon>Ascomycota</taxon>
        <taxon>Pezizomycotina</taxon>
        <taxon>Eurotiomycetes</taxon>
        <taxon>Eurotiomycetidae</taxon>
        <taxon>Eurotiales</taxon>
        <taxon>Trichocomaceae</taxon>
        <taxon>Talaromyces</taxon>
        <taxon>Talaromyces sect. Islandici</taxon>
    </lineage>
</organism>
<dbReference type="Gene3D" id="3.30.559.10">
    <property type="entry name" value="Chloramphenicol acetyltransferase-like domain"/>
    <property type="match status" value="1"/>
</dbReference>
<dbReference type="Proteomes" id="UP000509510">
    <property type="component" value="Chromosome V"/>
</dbReference>
<accession>A0A7H8R6Z5</accession>
<dbReference type="GeneID" id="55996760"/>
<dbReference type="GO" id="GO:0008080">
    <property type="term" value="F:N-acetyltransferase activity"/>
    <property type="evidence" value="ECO:0007669"/>
    <property type="project" value="TreeGrafter"/>
</dbReference>
<proteinExistence type="predicted"/>
<evidence type="ECO:0008006" key="3">
    <source>
        <dbReference type="Google" id="ProtNLM"/>
    </source>
</evidence>
<dbReference type="RefSeq" id="XP_035348294.1">
    <property type="nucleotide sequence ID" value="XM_035492401.1"/>
</dbReference>
<dbReference type="PANTHER" id="PTHR28037">
    <property type="entry name" value="ALCOHOL O-ACETYLTRANSFERASE 1-RELATED"/>
    <property type="match status" value="1"/>
</dbReference>
<dbReference type="SUPFAM" id="SSF52777">
    <property type="entry name" value="CoA-dependent acyltransferases"/>
    <property type="match status" value="1"/>
</dbReference>
<dbReference type="InterPro" id="IPR052058">
    <property type="entry name" value="Alcohol_O-acetyltransferase"/>
</dbReference>
<keyword evidence="2" id="KW-1185">Reference proteome</keyword>
<dbReference type="InterPro" id="IPR010828">
    <property type="entry name" value="Atf2/Sli1-like"/>
</dbReference>
<dbReference type="EMBL" id="CP055902">
    <property type="protein sequence ID" value="QKX62120.1"/>
    <property type="molecule type" value="Genomic_DNA"/>
</dbReference>
<name>A0A7H8R6Z5_TALRU</name>
<protein>
    <recommendedName>
        <fullName evidence="3">Alcohol acetyltransferase</fullName>
    </recommendedName>
</protein>
<sequence>MSWLFPSKLPVVHENYLRAASPNERRCIVRESLDFYRALLIGGVYEFSSPVDTSSIATFTPAVRQCIDNHAHLSITVANAQTESPSFHFCPRVDLNHHIQVLQADESDVTKETEGQIIERVLPQILDSKWPSDLPPWKVVVLPFSKTRCFISFSFSHSLADGTSGLAFHNTFINALVQQTVSESQIQAKDTMIHTPKKLPLSPPFDTAQNLPISWSFLLAPLLAMFLPSSLGFKSHINPITSKTWTGSSMFYSPETFKTNARILSIDVVAVDRALKTCRANGVKLTGLIHQFIVVALFESFPDPQKYDNLAAQTAIDMRQLVNTSKEEMGLYVSGEKQILQAPQKTDQGAEALWEAAKLTTQKLAAAVSRRQDHAVGLLRYLNNMHSWTKAKIGERRDASYEVSNLLSFRPQPGASSASEDGPGCSIVGMVFAQPADATGAPLSFNIVSVANGPLVIAITWQAGALDVEPKIREADFVDKICDNIKGSFDNLG</sequence>
<dbReference type="OrthoDB" id="2150604at2759"/>
<dbReference type="Pfam" id="PF07247">
    <property type="entry name" value="AATase"/>
    <property type="match status" value="1"/>
</dbReference>
<reference evidence="2" key="1">
    <citation type="submission" date="2020-06" db="EMBL/GenBank/DDBJ databases">
        <title>A chromosome-scale genome assembly of Talaromyces rugulosus W13939.</title>
        <authorList>
            <person name="Wang B."/>
            <person name="Guo L."/>
            <person name="Ye K."/>
            <person name="Wang L."/>
        </authorList>
    </citation>
    <scope>NUCLEOTIDE SEQUENCE [LARGE SCALE GENOMIC DNA]</scope>
    <source>
        <strain evidence="2">W13939</strain>
    </source>
</reference>
<evidence type="ECO:0000313" key="2">
    <source>
        <dbReference type="Proteomes" id="UP000509510"/>
    </source>
</evidence>
<dbReference type="InterPro" id="IPR023213">
    <property type="entry name" value="CAT-like_dom_sf"/>
</dbReference>